<dbReference type="EMBL" id="FMTS01000003">
    <property type="protein sequence ID" value="SCW64221.1"/>
    <property type="molecule type" value="Genomic_DNA"/>
</dbReference>
<proteinExistence type="inferred from homology"/>
<keyword evidence="2" id="KW-1134">Transmembrane beta strand</keyword>
<keyword evidence="2" id="KW-0564">Palmitate</keyword>
<keyword evidence="2" id="KW-0472">Membrane</keyword>
<comment type="similarity">
    <text evidence="1 2">Belongs to the outer membrane factor (OMF) (TC 1.B.17) family.</text>
</comment>
<feature type="chain" id="PRO_5011330540" evidence="2">
    <location>
        <begin position="24"/>
        <end position="464"/>
    </location>
</feature>
<dbReference type="PROSITE" id="PS51257">
    <property type="entry name" value="PROKAR_LIPOPROTEIN"/>
    <property type="match status" value="1"/>
</dbReference>
<dbReference type="NCBIfam" id="TIGR01845">
    <property type="entry name" value="outer_NodT"/>
    <property type="match status" value="1"/>
</dbReference>
<comment type="subcellular location">
    <subcellularLocation>
        <location evidence="2">Cell membrane</location>
        <topology evidence="2">Lipid-anchor</topology>
    </subcellularLocation>
</comment>
<dbReference type="InterPro" id="IPR010131">
    <property type="entry name" value="MdtP/NodT-like"/>
</dbReference>
<dbReference type="Pfam" id="PF02321">
    <property type="entry name" value="OEP"/>
    <property type="match status" value="2"/>
</dbReference>
<name>A0A1G4S5C6_9CAUL</name>
<accession>A0A1G4S5C6</accession>
<feature type="signal peptide" evidence="2">
    <location>
        <begin position="1"/>
        <end position="23"/>
    </location>
</feature>
<dbReference type="OrthoDB" id="7181739at2"/>
<dbReference type="PANTHER" id="PTHR30203:SF32">
    <property type="entry name" value="CATION EFFLUX SYSTEM PROTEIN CUSC"/>
    <property type="match status" value="1"/>
</dbReference>
<reference evidence="4" key="1">
    <citation type="submission" date="2016-10" db="EMBL/GenBank/DDBJ databases">
        <authorList>
            <person name="Varghese N."/>
            <person name="Submissions S."/>
        </authorList>
    </citation>
    <scope>NUCLEOTIDE SEQUENCE [LARGE SCALE GENOMIC DNA]</scope>
    <source>
        <strain evidence="4">CGMCC 1.3431</strain>
    </source>
</reference>
<dbReference type="SUPFAM" id="SSF56954">
    <property type="entry name" value="Outer membrane efflux proteins (OEP)"/>
    <property type="match status" value="1"/>
</dbReference>
<keyword evidence="2" id="KW-0449">Lipoprotein</keyword>
<keyword evidence="4" id="KW-1185">Reference proteome</keyword>
<dbReference type="STRING" id="260084.SAMN02927928_2434"/>
<gene>
    <name evidence="3" type="ORF">SAMN02927928_2434</name>
</gene>
<evidence type="ECO:0000313" key="3">
    <source>
        <dbReference type="EMBL" id="SCW64221.1"/>
    </source>
</evidence>
<dbReference type="Gene3D" id="1.20.1600.10">
    <property type="entry name" value="Outer membrane efflux proteins (OEP)"/>
    <property type="match status" value="1"/>
</dbReference>
<keyword evidence="2" id="KW-0732">Signal</keyword>
<dbReference type="InterPro" id="IPR003423">
    <property type="entry name" value="OMP_efflux"/>
</dbReference>
<protein>
    <submittedName>
        <fullName evidence="3">Outer membrane protein, multidrug efflux system</fullName>
    </submittedName>
</protein>
<dbReference type="Proteomes" id="UP000199150">
    <property type="component" value="Unassembled WGS sequence"/>
</dbReference>
<keyword evidence="2" id="KW-0812">Transmembrane</keyword>
<dbReference type="Gene3D" id="2.20.200.10">
    <property type="entry name" value="Outer membrane efflux proteins (OEP)"/>
    <property type="match status" value="1"/>
</dbReference>
<evidence type="ECO:0000313" key="4">
    <source>
        <dbReference type="Proteomes" id="UP000199150"/>
    </source>
</evidence>
<dbReference type="AlphaFoldDB" id="A0A1G4S5C6"/>
<evidence type="ECO:0000256" key="2">
    <source>
        <dbReference type="RuleBase" id="RU362097"/>
    </source>
</evidence>
<dbReference type="GO" id="GO:0015562">
    <property type="term" value="F:efflux transmembrane transporter activity"/>
    <property type="evidence" value="ECO:0007669"/>
    <property type="project" value="InterPro"/>
</dbReference>
<organism evidence="3 4">
    <name type="scientific">Asticcacaulis taihuensis</name>
    <dbReference type="NCBI Taxonomy" id="260084"/>
    <lineage>
        <taxon>Bacteria</taxon>
        <taxon>Pseudomonadati</taxon>
        <taxon>Pseudomonadota</taxon>
        <taxon>Alphaproteobacteria</taxon>
        <taxon>Caulobacterales</taxon>
        <taxon>Caulobacteraceae</taxon>
        <taxon>Asticcacaulis</taxon>
    </lineage>
</organism>
<dbReference type="PANTHER" id="PTHR30203">
    <property type="entry name" value="OUTER MEMBRANE CATION EFFLUX PROTEIN"/>
    <property type="match status" value="1"/>
</dbReference>
<dbReference type="RefSeq" id="WP_090648193.1">
    <property type="nucleotide sequence ID" value="NZ_CBCRYE010000001.1"/>
</dbReference>
<sequence>MTSFLKLTLLAAGLVALSACTMAPRYERAALPVPDQFPTAATAQGQSAETLPWRQVFLDERLQGVIEQALANNRDLRVAVLNVEKARSQYRIQRASLFPAVNGTVSGTRGNTGEVDSTGTPIGTTELYSANIGASWELDLFGRVRSLSQAALQNYFAVAENRKAAQISLISAVASAWMNLAADQDQLRLSAETLRLREESLSLTQKRFDLGSTDQMTLRQSQVLTEQARADVAALTATVQQDRNALRLLVGDDIAPDRLPDSFPDHAILADLPAGQPSDILLKRPDVMAAEYSLKAANADIGAARAAFFPRISLTGSVGKASTDLGNLFDGTDTWTFSPSISVPIFAGGANTANLAASKASRDIALAQYEGAIQSAFRDVADQLATRSTIDDRLAAQTNVVTAAADSRTLAQARFDRGIDSRLPLTDAERTLYGAQQQLIAVRLVRSLNLINLYAALGGGYLAE</sequence>
<dbReference type="GO" id="GO:0005886">
    <property type="term" value="C:plasma membrane"/>
    <property type="evidence" value="ECO:0007669"/>
    <property type="project" value="UniProtKB-SubCell"/>
</dbReference>
<evidence type="ECO:0000256" key="1">
    <source>
        <dbReference type="ARBA" id="ARBA00007613"/>
    </source>
</evidence>